<dbReference type="GO" id="GO:0004252">
    <property type="term" value="F:serine-type endopeptidase activity"/>
    <property type="evidence" value="ECO:0007669"/>
    <property type="project" value="UniProtKB-EC"/>
</dbReference>
<organism evidence="2 3">
    <name type="scientific">Anaplasma phagocytophilum</name>
    <name type="common">Ehrlichia phagocytophila</name>
    <dbReference type="NCBI Taxonomy" id="948"/>
    <lineage>
        <taxon>Bacteria</taxon>
        <taxon>Pseudomonadati</taxon>
        <taxon>Pseudomonadota</taxon>
        <taxon>Alphaproteobacteria</taxon>
        <taxon>Rickettsiales</taxon>
        <taxon>Anaplasmataceae</taxon>
        <taxon>Anaplasma</taxon>
        <taxon>phagocytophilum group</taxon>
    </lineage>
</organism>
<keyword evidence="2" id="KW-0645">Protease</keyword>
<dbReference type="EMBL" id="FLLR01000031">
    <property type="protein sequence ID" value="SBO14443.1"/>
    <property type="molecule type" value="Genomic_DNA"/>
</dbReference>
<evidence type="ECO:0000313" key="3">
    <source>
        <dbReference type="Proteomes" id="UP000078419"/>
    </source>
</evidence>
<keyword evidence="2" id="KW-0378">Hydrolase</keyword>
<dbReference type="Proteomes" id="UP000078419">
    <property type="component" value="Unassembled WGS sequence"/>
</dbReference>
<comment type="caution">
    <text evidence="2">The sequence shown here is derived from an EMBL/GenBank/DDBJ whole genome shotgun (WGS) entry which is preliminary data.</text>
</comment>
<reference evidence="3" key="1">
    <citation type="submission" date="2016-03" db="EMBL/GenBank/DDBJ databases">
        <authorList>
            <person name="Loux Valentin"/>
        </authorList>
    </citation>
    <scope>NUCLEOTIDE SEQUENCE [LARGE SCALE GENOMIC DNA]</scope>
    <source>
        <strain evidence="3">C1</strain>
    </source>
</reference>
<dbReference type="GO" id="GO:0006508">
    <property type="term" value="P:proteolysis"/>
    <property type="evidence" value="ECO:0007669"/>
    <property type="project" value="UniProtKB-KW"/>
</dbReference>
<sequence length="104" mass="12271">MIRSLINTTQIFRLSHYLDNHYDSNVIFVATVNNLNFQQPLLDSIEIIQLFVYTEEEKLQIGLQGSSYSWFCVRSVVYAIMSGIFLQVRLDKIQFFMFLFAYVL</sequence>
<dbReference type="AlphaFoldDB" id="A0AA45ZHR8"/>
<accession>A0AA45ZHR8</accession>
<keyword evidence="1" id="KW-0472">Membrane</keyword>
<gene>
    <name evidence="2" type="primary">lon_2</name>
    <name evidence="2" type="ORF">ANAPC1_00797</name>
</gene>
<dbReference type="EC" id="3.4.21.53" evidence="2"/>
<evidence type="ECO:0000313" key="2">
    <source>
        <dbReference type="EMBL" id="SBO14443.1"/>
    </source>
</evidence>
<dbReference type="RefSeq" id="WP_155735813.1">
    <property type="nucleotide sequence ID" value="NZ_FLLR01000031.1"/>
</dbReference>
<protein>
    <submittedName>
        <fullName evidence="2">Lon protease</fullName>
        <ecNumber evidence="2">3.4.21.53</ecNumber>
    </submittedName>
</protein>
<feature type="transmembrane region" description="Helical" evidence="1">
    <location>
        <begin position="68"/>
        <end position="88"/>
    </location>
</feature>
<keyword evidence="1" id="KW-0812">Transmembrane</keyword>
<name>A0AA45ZHR8_ANAPH</name>
<keyword evidence="1" id="KW-1133">Transmembrane helix</keyword>
<evidence type="ECO:0000256" key="1">
    <source>
        <dbReference type="SAM" id="Phobius"/>
    </source>
</evidence>
<proteinExistence type="predicted"/>